<gene>
    <name evidence="1" type="ORF">B0T45_15380</name>
</gene>
<dbReference type="Proteomes" id="UP000192721">
    <property type="component" value="Unassembled WGS sequence"/>
</dbReference>
<reference evidence="1 2" key="1">
    <citation type="submission" date="2017-02" db="EMBL/GenBank/DDBJ databases">
        <title>Chromobacterium haemolyticum H5244.</title>
        <authorList>
            <person name="Gulvik C.A."/>
        </authorList>
    </citation>
    <scope>NUCLEOTIDE SEQUENCE [LARGE SCALE GENOMIC DNA]</scope>
    <source>
        <strain evidence="1 2">H5244</strain>
    </source>
</reference>
<dbReference type="GO" id="GO:0016787">
    <property type="term" value="F:hydrolase activity"/>
    <property type="evidence" value="ECO:0007669"/>
    <property type="project" value="UniProtKB-KW"/>
</dbReference>
<organism evidence="1 2">
    <name type="scientific">Chromobacterium haemolyticum</name>
    <dbReference type="NCBI Taxonomy" id="394935"/>
    <lineage>
        <taxon>Bacteria</taxon>
        <taxon>Pseudomonadati</taxon>
        <taxon>Pseudomonadota</taxon>
        <taxon>Betaproteobacteria</taxon>
        <taxon>Neisseriales</taxon>
        <taxon>Chromobacteriaceae</taxon>
        <taxon>Chromobacterium</taxon>
    </lineage>
</organism>
<sequence>MEPSLADFDLIIQPGWHNSGPRHWQSHWQRRLKAERVEVSDWDAPRLDDWLQGLDQALERTRKPAIVVAHSLGCVAVAHYAQRHPQRIAGALLVAPADVERPFVPRELMGFAPTPRQPLPFPARMVASSNDPFCKTPRAARLAGYWRTPIAWLRQAGHINVESGHCQWEDGWLQLELLAQRVRASLSQAA</sequence>
<proteinExistence type="predicted"/>
<dbReference type="EMBL" id="MUKV01000021">
    <property type="protein sequence ID" value="OQS36874.1"/>
    <property type="molecule type" value="Genomic_DNA"/>
</dbReference>
<comment type="caution">
    <text evidence="1">The sequence shown here is derived from an EMBL/GenBank/DDBJ whole genome shotgun (WGS) entry which is preliminary data.</text>
</comment>
<keyword evidence="1" id="KW-0378">Hydrolase</keyword>
<evidence type="ECO:0000313" key="2">
    <source>
        <dbReference type="Proteomes" id="UP000192721"/>
    </source>
</evidence>
<name>A0A1W0CQ03_9NEIS</name>
<dbReference type="SUPFAM" id="SSF53474">
    <property type="entry name" value="alpha/beta-Hydrolases"/>
    <property type="match status" value="1"/>
</dbReference>
<dbReference type="InterPro" id="IPR029058">
    <property type="entry name" value="AB_hydrolase_fold"/>
</dbReference>
<protein>
    <submittedName>
        <fullName evidence="1">Alpha/beta hydrolase</fullName>
    </submittedName>
</protein>
<dbReference type="Gene3D" id="3.40.50.1820">
    <property type="entry name" value="alpha/beta hydrolase"/>
    <property type="match status" value="1"/>
</dbReference>
<dbReference type="RefSeq" id="WP_081556084.1">
    <property type="nucleotide sequence ID" value="NZ_JAODZN010000006.1"/>
</dbReference>
<accession>A0A1W0CQ03</accession>
<dbReference type="Pfam" id="PF06821">
    <property type="entry name" value="Ser_hydrolase"/>
    <property type="match status" value="1"/>
</dbReference>
<dbReference type="InterPro" id="IPR010662">
    <property type="entry name" value="RBBP9/YdeN"/>
</dbReference>
<dbReference type="AlphaFoldDB" id="A0A1W0CQ03"/>
<evidence type="ECO:0000313" key="1">
    <source>
        <dbReference type="EMBL" id="OQS36874.1"/>
    </source>
</evidence>